<dbReference type="InterPro" id="IPR011993">
    <property type="entry name" value="PH-like_dom_sf"/>
</dbReference>
<dbReference type="SUPFAM" id="SSF47031">
    <property type="entry name" value="Second domain of FERM"/>
    <property type="match status" value="1"/>
</dbReference>
<name>A0AAV1HE74_XYRNO</name>
<keyword evidence="8" id="KW-0597">Phosphoprotein</keyword>
<dbReference type="EMBL" id="OY660884">
    <property type="protein sequence ID" value="CAJ1084118.1"/>
    <property type="molecule type" value="Genomic_DNA"/>
</dbReference>
<dbReference type="Pfam" id="PF18038">
    <property type="entry name" value="FERM_N_2"/>
    <property type="match status" value="1"/>
</dbReference>
<dbReference type="Pfam" id="PF03623">
    <property type="entry name" value="Focal_AT"/>
    <property type="match status" value="1"/>
</dbReference>
<evidence type="ECO:0000256" key="23">
    <source>
        <dbReference type="SAM" id="MobiDB-lite"/>
    </source>
</evidence>
<dbReference type="AlphaFoldDB" id="A0AAV1HE74"/>
<dbReference type="GO" id="GO:0030154">
    <property type="term" value="P:cell differentiation"/>
    <property type="evidence" value="ECO:0007669"/>
    <property type="project" value="UniProtKB-ARBA"/>
</dbReference>
<keyword evidence="6" id="KW-1003">Cell membrane</keyword>
<dbReference type="Gene3D" id="1.10.510.10">
    <property type="entry name" value="Transferase(Phosphotransferase) domain 1"/>
    <property type="match status" value="1"/>
</dbReference>
<evidence type="ECO:0000256" key="18">
    <source>
        <dbReference type="ARBA" id="ARBA00039644"/>
    </source>
</evidence>
<dbReference type="InterPro" id="IPR019749">
    <property type="entry name" value="Band_41_domain"/>
</dbReference>
<feature type="region of interest" description="Disordered" evidence="23">
    <location>
        <begin position="713"/>
        <end position="787"/>
    </location>
</feature>
<dbReference type="GO" id="GO:0005925">
    <property type="term" value="C:focal adhesion"/>
    <property type="evidence" value="ECO:0007669"/>
    <property type="project" value="UniProtKB-SubCell"/>
</dbReference>
<dbReference type="Pfam" id="PF00373">
    <property type="entry name" value="FERM_M"/>
    <property type="match status" value="1"/>
</dbReference>
<dbReference type="PROSITE" id="PS50011">
    <property type="entry name" value="PROTEIN_KINASE_DOM"/>
    <property type="match status" value="1"/>
</dbReference>
<dbReference type="InterPro" id="IPR020635">
    <property type="entry name" value="Tyr_kinase_cat_dom"/>
</dbReference>
<evidence type="ECO:0000256" key="10">
    <source>
        <dbReference type="ARBA" id="ARBA00022741"/>
    </source>
</evidence>
<comment type="subcellular location">
    <subcellularLocation>
        <location evidence="2">Cell junction</location>
        <location evidence="2">Focal adhesion</location>
    </subcellularLocation>
    <subcellularLocation>
        <location evidence="3">Cell membrane</location>
        <topology evidence="3">Peripheral membrane protein</topology>
        <orientation evidence="3">Cytoplasmic side</orientation>
    </subcellularLocation>
    <subcellularLocation>
        <location evidence="1">Cytoplasm</location>
        <location evidence="1">Cytoskeleton</location>
        <location evidence="1">Cilium basal body</location>
    </subcellularLocation>
</comment>
<keyword evidence="17" id="KW-0966">Cell projection</keyword>
<dbReference type="SUPFAM" id="SSF50729">
    <property type="entry name" value="PH domain-like"/>
    <property type="match status" value="1"/>
</dbReference>
<evidence type="ECO:0000256" key="19">
    <source>
        <dbReference type="ARBA" id="ARBA00042078"/>
    </source>
</evidence>
<evidence type="ECO:0000256" key="6">
    <source>
        <dbReference type="ARBA" id="ARBA00022475"/>
    </source>
</evidence>
<reference evidence="26" key="1">
    <citation type="submission" date="2023-08" db="EMBL/GenBank/DDBJ databases">
        <authorList>
            <person name="Alioto T."/>
            <person name="Alioto T."/>
            <person name="Gomez Garrido J."/>
        </authorList>
    </citation>
    <scope>NUCLEOTIDE SEQUENCE</scope>
</reference>
<evidence type="ECO:0000256" key="3">
    <source>
        <dbReference type="ARBA" id="ARBA00004413"/>
    </source>
</evidence>
<dbReference type="InterPro" id="IPR049385">
    <property type="entry name" value="FAK1-like_FERM_C"/>
</dbReference>
<dbReference type="PROSITE" id="PS00109">
    <property type="entry name" value="PROTEIN_KINASE_TYR"/>
    <property type="match status" value="1"/>
</dbReference>
<evidence type="ECO:0000256" key="16">
    <source>
        <dbReference type="ARBA" id="ARBA00023212"/>
    </source>
</evidence>
<feature type="domain" description="Protein kinase" evidence="24">
    <location>
        <begin position="435"/>
        <end position="693"/>
    </location>
</feature>
<dbReference type="Gene3D" id="1.20.80.10">
    <property type="match status" value="1"/>
</dbReference>
<dbReference type="FunFam" id="1.20.120.330:FF:000001">
    <property type="entry name" value="focal adhesion kinase 1 isoform X1"/>
    <property type="match status" value="1"/>
</dbReference>
<dbReference type="Pfam" id="PF21477">
    <property type="entry name" value="FERM_C_FAK1"/>
    <property type="match status" value="1"/>
</dbReference>
<evidence type="ECO:0000256" key="12">
    <source>
        <dbReference type="ARBA" id="ARBA00022840"/>
    </source>
</evidence>
<organism evidence="26 27">
    <name type="scientific">Xyrichtys novacula</name>
    <name type="common">Pearly razorfish</name>
    <name type="synonym">Hemipteronotus novacula</name>
    <dbReference type="NCBI Taxonomy" id="13765"/>
    <lineage>
        <taxon>Eukaryota</taxon>
        <taxon>Metazoa</taxon>
        <taxon>Chordata</taxon>
        <taxon>Craniata</taxon>
        <taxon>Vertebrata</taxon>
        <taxon>Euteleostomi</taxon>
        <taxon>Actinopterygii</taxon>
        <taxon>Neopterygii</taxon>
        <taxon>Teleostei</taxon>
        <taxon>Neoteleostei</taxon>
        <taxon>Acanthomorphata</taxon>
        <taxon>Eupercaria</taxon>
        <taxon>Labriformes</taxon>
        <taxon>Labridae</taxon>
        <taxon>Xyrichtys</taxon>
    </lineage>
</organism>
<feature type="binding site" evidence="22">
    <location>
        <position position="467"/>
    </location>
    <ligand>
        <name>ATP</name>
        <dbReference type="ChEBI" id="CHEBI:30616"/>
    </ligand>
</feature>
<keyword evidence="12 22" id="KW-0067">ATP-binding</keyword>
<keyword evidence="15" id="KW-0829">Tyrosine-protein kinase</keyword>
<dbReference type="Gene3D" id="3.10.20.90">
    <property type="entry name" value="Phosphatidylinositol 3-kinase Catalytic Subunit, Chain A, domain 1"/>
    <property type="match status" value="1"/>
</dbReference>
<feature type="compositionally biased region" description="Basic and acidic residues" evidence="23">
    <location>
        <begin position="820"/>
        <end position="838"/>
    </location>
</feature>
<evidence type="ECO:0000313" key="26">
    <source>
        <dbReference type="EMBL" id="CAJ1084118.1"/>
    </source>
</evidence>
<evidence type="ECO:0000256" key="2">
    <source>
        <dbReference type="ARBA" id="ARBA00004246"/>
    </source>
</evidence>
<dbReference type="InterPro" id="IPR019748">
    <property type="entry name" value="FERM_central"/>
</dbReference>
<keyword evidence="16" id="KW-0206">Cytoskeleton</keyword>
<dbReference type="InterPro" id="IPR000719">
    <property type="entry name" value="Prot_kinase_dom"/>
</dbReference>
<dbReference type="InterPro" id="IPR011009">
    <property type="entry name" value="Kinase-like_dom_sf"/>
</dbReference>
<dbReference type="InterPro" id="IPR005189">
    <property type="entry name" value="Focal_adhesion_kin_target_dom"/>
</dbReference>
<evidence type="ECO:0000256" key="9">
    <source>
        <dbReference type="ARBA" id="ARBA00022679"/>
    </source>
</evidence>
<dbReference type="CDD" id="cd13190">
    <property type="entry name" value="FERM_C_FAK1"/>
    <property type="match status" value="1"/>
</dbReference>
<evidence type="ECO:0000256" key="22">
    <source>
        <dbReference type="PROSITE-ProRule" id="PRU10141"/>
    </source>
</evidence>
<dbReference type="FunFam" id="3.10.20.90:FF:000021">
    <property type="entry name" value="focal adhesion kinase 1 isoform X1"/>
    <property type="match status" value="1"/>
</dbReference>
<dbReference type="CDD" id="cd14473">
    <property type="entry name" value="FERM_B-lobe"/>
    <property type="match status" value="1"/>
</dbReference>
<dbReference type="Gene3D" id="1.20.5.540">
    <property type="entry name" value="Single helix bin"/>
    <property type="match status" value="1"/>
</dbReference>
<sequence>MATAYMDPNLNHALLGGAKSRLSTGGSDRTMAGSVDRVLKVFHHFETNTEHSCWSSNIRYGDATDVRGIIQKILDIHKVRWTSCFGLRLTNSQSRDQVHWLHPDMGVSHVREKYEQAQPNEEWRYELRIRYLPKGFVQQFTEDKPTLSYFYHQVKNDYMTEIGDQVEQDVALKLGCLEIRRFFKEMRGNALDKKSNYELLEKDVGLRRFFPKELMDSVKAKTLRKLIQQTFKQVANLNDEQCILKFLEILAPIYRYDKECFKCALGSSWVIQVELAIGPEEGISYLTDKGSTPTHLANFNQVQSIQYSAVEEKDRKGILQLNVAGAAEPLTVTTASLTMAENLADLIDGYCRLISMETHSFIVRVQKEGERALPSIPKVSNNEKKLEAVRSGVRAISVSEDLSGDETDDYAEIVDEEDTYTMPSTRDYEIQRDRIELGRCIGEGQFGDVHQGVYNSPDKPSLPVAIKTCKNCTSDSVREKFLQEALTMRQFDHPHIVKLIGVITENPVWIIMELCTLGELRSFLQVRKYSLDLATLILFAYQLSTALAYLESKRFVHRDIAARNVLVSSVDCVMLGDFGLSRYMEDSSYYKASKGKLPIKWMAPESINFRRFTSASDVWMFGVCMWEILMYGIKPFQGVKNNDVIGRIENGERLAMPPQCPPTLYSLMTKCWSYDPSKRPRFTELKTQLSTILEEEKLQQEERLRMEMRRQVTVSWDSGGSDEAPPKPSRPGYPSPRSSEGFFPSPQLNHFPPSAHGGVGGVGSSYPSDSWNQHRPEHTALWSPNMEDGGCVGQALMEERLMMQQQQMEDDQRWLEQEESFMKTESRNSRGSIDREDGTVQAPGGSQHIYQPVGKPEHVAPPKKPPRPGAPGHLGNVASLGPIDSYNEGVKLQPQEISPPPTANLDRSNDKVYENVTGLVKAVIEMSNRIQPAAPEEYVPMVKEVGLALRTLLATVDETLPVLPASTHREIEMAQKLLNSDLAELISKMKLAQQYVMTSLQKDYKKQMLMAAHALAVDAKNLLDVIDQSRLKMITQPRPH</sequence>
<accession>A0AAV1HE74</accession>
<dbReference type="SMART" id="SM00219">
    <property type="entry name" value="TyrKc"/>
    <property type="match status" value="1"/>
</dbReference>
<keyword evidence="11 26" id="KW-0418">Kinase</keyword>
<feature type="domain" description="FERM" evidence="25">
    <location>
        <begin position="37"/>
        <end position="358"/>
    </location>
</feature>
<dbReference type="Gene3D" id="3.30.200.20">
    <property type="entry name" value="Phosphorylase Kinase, domain 1"/>
    <property type="match status" value="1"/>
</dbReference>
<dbReference type="InterPro" id="IPR014352">
    <property type="entry name" value="FERM/acyl-CoA-bd_prot_sf"/>
</dbReference>
<keyword evidence="7" id="KW-0963">Cytoplasm</keyword>
<dbReference type="InterPro" id="IPR029071">
    <property type="entry name" value="Ubiquitin-like_domsf"/>
</dbReference>
<dbReference type="Gene3D" id="2.30.29.30">
    <property type="entry name" value="Pleckstrin-homology domain (PH domain)/Phosphotyrosine-binding domain (PTB)"/>
    <property type="match status" value="1"/>
</dbReference>
<dbReference type="SUPFAM" id="SSF56112">
    <property type="entry name" value="Protein kinase-like (PK-like)"/>
    <property type="match status" value="1"/>
</dbReference>
<dbReference type="PANTHER" id="PTHR46221:SF9">
    <property type="entry name" value="NON-SPECIFIC PROTEIN-TYROSINE KINASE"/>
    <property type="match status" value="1"/>
</dbReference>
<evidence type="ECO:0000256" key="4">
    <source>
        <dbReference type="ARBA" id="ARBA00011903"/>
    </source>
</evidence>
<dbReference type="PROSITE" id="PS50057">
    <property type="entry name" value="FERM_3"/>
    <property type="match status" value="1"/>
</dbReference>
<evidence type="ECO:0000256" key="5">
    <source>
        <dbReference type="ARBA" id="ARBA00022473"/>
    </source>
</evidence>
<evidence type="ECO:0000259" key="25">
    <source>
        <dbReference type="PROSITE" id="PS50057"/>
    </source>
</evidence>
<evidence type="ECO:0000256" key="1">
    <source>
        <dbReference type="ARBA" id="ARBA00004120"/>
    </source>
</evidence>
<dbReference type="InterPro" id="IPR035963">
    <property type="entry name" value="FERM_2"/>
</dbReference>
<dbReference type="InterPro" id="IPR000299">
    <property type="entry name" value="FERM_domain"/>
</dbReference>
<keyword evidence="5" id="KW-0217">Developmental protein</keyword>
<evidence type="ECO:0000313" key="27">
    <source>
        <dbReference type="Proteomes" id="UP001178508"/>
    </source>
</evidence>
<dbReference type="FunFam" id="3.30.200.20:FF:000047">
    <property type="entry name" value="focal adhesion kinase 1 isoform X2"/>
    <property type="match status" value="1"/>
</dbReference>
<keyword evidence="9" id="KW-0808">Transferase</keyword>
<dbReference type="InterPro" id="IPR041784">
    <property type="entry name" value="FAK1/PYK2_FERM_C"/>
</dbReference>
<dbReference type="PROSITE" id="PS00107">
    <property type="entry name" value="PROTEIN_KINASE_ATP"/>
    <property type="match status" value="1"/>
</dbReference>
<evidence type="ECO:0000256" key="8">
    <source>
        <dbReference type="ARBA" id="ARBA00022553"/>
    </source>
</evidence>
<evidence type="ECO:0000256" key="13">
    <source>
        <dbReference type="ARBA" id="ARBA00022949"/>
    </source>
</evidence>
<dbReference type="FunFam" id="1.20.80.10:FF:000004">
    <property type="entry name" value="Protein-tyrosine kinase 2-beta isoform 1"/>
    <property type="match status" value="1"/>
</dbReference>
<keyword evidence="13" id="KW-0965">Cell junction</keyword>
<dbReference type="InterPro" id="IPR017441">
    <property type="entry name" value="Protein_kinase_ATP_BS"/>
</dbReference>
<dbReference type="GO" id="GO:0005524">
    <property type="term" value="F:ATP binding"/>
    <property type="evidence" value="ECO:0007669"/>
    <property type="project" value="UniProtKB-UniRule"/>
</dbReference>
<dbReference type="Gene3D" id="1.20.120.330">
    <property type="entry name" value="Nucleotidyltransferases domain 2"/>
    <property type="match status" value="1"/>
</dbReference>
<evidence type="ECO:0000256" key="15">
    <source>
        <dbReference type="ARBA" id="ARBA00023137"/>
    </source>
</evidence>
<keyword evidence="14" id="KW-0472">Membrane</keyword>
<dbReference type="EC" id="2.7.10.2" evidence="4"/>
<evidence type="ECO:0000256" key="20">
    <source>
        <dbReference type="ARBA" id="ARBA00043012"/>
    </source>
</evidence>
<dbReference type="GO" id="GO:0008284">
    <property type="term" value="P:positive regulation of cell population proliferation"/>
    <property type="evidence" value="ECO:0007669"/>
    <property type="project" value="UniProtKB-ARBA"/>
</dbReference>
<dbReference type="Proteomes" id="UP001178508">
    <property type="component" value="Chromosome 21"/>
</dbReference>
<comment type="catalytic activity">
    <reaction evidence="21">
        <text>L-tyrosyl-[protein] + ATP = O-phospho-L-tyrosyl-[protein] + ADP + H(+)</text>
        <dbReference type="Rhea" id="RHEA:10596"/>
        <dbReference type="Rhea" id="RHEA-COMP:10136"/>
        <dbReference type="Rhea" id="RHEA-COMP:20101"/>
        <dbReference type="ChEBI" id="CHEBI:15378"/>
        <dbReference type="ChEBI" id="CHEBI:30616"/>
        <dbReference type="ChEBI" id="CHEBI:46858"/>
        <dbReference type="ChEBI" id="CHEBI:61978"/>
        <dbReference type="ChEBI" id="CHEBI:456216"/>
        <dbReference type="EC" id="2.7.10.2"/>
    </reaction>
</comment>
<dbReference type="FunFam" id="2.30.29.30:FF:000058">
    <property type="entry name" value="focal adhesion kinase 1 isoform X1"/>
    <property type="match status" value="1"/>
</dbReference>
<dbReference type="InterPro" id="IPR008266">
    <property type="entry name" value="Tyr_kinase_AS"/>
</dbReference>
<dbReference type="FunFam" id="1.10.510.10:FF:000039">
    <property type="entry name" value="Focal adhesion kinase, isoform D"/>
    <property type="match status" value="1"/>
</dbReference>
<keyword evidence="27" id="KW-1185">Reference proteome</keyword>
<dbReference type="InterPro" id="IPR001245">
    <property type="entry name" value="Ser-Thr/Tyr_kinase_cat_dom"/>
</dbReference>
<evidence type="ECO:0000256" key="14">
    <source>
        <dbReference type="ARBA" id="ARBA00023136"/>
    </source>
</evidence>
<dbReference type="PANTHER" id="PTHR46221">
    <property type="entry name" value="FERM AND PDZ DOMAIN-CONTAINING PROTEIN FAMILY MEMBER"/>
    <property type="match status" value="1"/>
</dbReference>
<dbReference type="PRINTS" id="PR00109">
    <property type="entry name" value="TYRKINASE"/>
</dbReference>
<gene>
    <name evidence="26" type="ORF">XNOV1_A005371</name>
</gene>
<dbReference type="InterPro" id="IPR041390">
    <property type="entry name" value="FADK_N"/>
</dbReference>
<evidence type="ECO:0000256" key="11">
    <source>
        <dbReference type="ARBA" id="ARBA00022777"/>
    </source>
</evidence>
<keyword evidence="10 22" id="KW-0547">Nucleotide-binding</keyword>
<dbReference type="GO" id="GO:0004715">
    <property type="term" value="F:non-membrane spanning protein tyrosine kinase activity"/>
    <property type="evidence" value="ECO:0007669"/>
    <property type="project" value="UniProtKB-EC"/>
</dbReference>
<dbReference type="Pfam" id="PF07714">
    <property type="entry name" value="PK_Tyr_Ser-Thr"/>
    <property type="match status" value="1"/>
</dbReference>
<dbReference type="SUPFAM" id="SSF68993">
    <property type="entry name" value="FAT domain of focal adhesion kinase"/>
    <property type="match status" value="1"/>
</dbReference>
<feature type="region of interest" description="Disordered" evidence="23">
    <location>
        <begin position="820"/>
        <end position="886"/>
    </location>
</feature>
<dbReference type="SMART" id="SM00295">
    <property type="entry name" value="B41"/>
    <property type="match status" value="1"/>
</dbReference>
<dbReference type="InterPro" id="IPR036137">
    <property type="entry name" value="Focal_adhe_kin_target_dom_sf"/>
</dbReference>
<proteinExistence type="predicted"/>
<evidence type="ECO:0000259" key="24">
    <source>
        <dbReference type="PROSITE" id="PS50011"/>
    </source>
</evidence>
<evidence type="ECO:0000256" key="17">
    <source>
        <dbReference type="ARBA" id="ARBA00023273"/>
    </source>
</evidence>
<dbReference type="GO" id="GO:0005886">
    <property type="term" value="C:plasma membrane"/>
    <property type="evidence" value="ECO:0007669"/>
    <property type="project" value="UniProtKB-SubCell"/>
</dbReference>
<dbReference type="GO" id="GO:0007172">
    <property type="term" value="P:signal complex assembly"/>
    <property type="evidence" value="ECO:0007669"/>
    <property type="project" value="InterPro"/>
</dbReference>
<protein>
    <recommendedName>
        <fullName evidence="18">Focal adhesion kinase 1</fullName>
        <ecNumber evidence="4">2.7.10.2</ecNumber>
    </recommendedName>
    <alternativeName>
        <fullName evidence="19">Protein-tyrosine kinase 2</fullName>
    </alternativeName>
    <alternativeName>
        <fullName evidence="20">pp125FAK</fullName>
    </alternativeName>
</protein>
<evidence type="ECO:0000256" key="7">
    <source>
        <dbReference type="ARBA" id="ARBA00022490"/>
    </source>
</evidence>
<evidence type="ECO:0000256" key="21">
    <source>
        <dbReference type="ARBA" id="ARBA00051245"/>
    </source>
</evidence>
<dbReference type="CDD" id="cd05056">
    <property type="entry name" value="PTKc_FAK"/>
    <property type="match status" value="1"/>
</dbReference>
<dbReference type="SUPFAM" id="SSF54236">
    <property type="entry name" value="Ubiquitin-like"/>
    <property type="match status" value="1"/>
</dbReference>